<dbReference type="AlphaFoldDB" id="A0A1T5GXA1"/>
<comment type="subcellular location">
    <subcellularLocation>
        <location evidence="1 11">Cell outer membrane</location>
        <topology evidence="1 11">Multi-pass membrane protein</topology>
    </subcellularLocation>
</comment>
<name>A0A1T5GXA1_9SPHN</name>
<organism evidence="15 16">
    <name type="scientific">Rhizorhabdus histidinilytica</name>
    <dbReference type="NCBI Taxonomy" id="439228"/>
    <lineage>
        <taxon>Bacteria</taxon>
        <taxon>Pseudomonadati</taxon>
        <taxon>Pseudomonadota</taxon>
        <taxon>Alphaproteobacteria</taxon>
        <taxon>Sphingomonadales</taxon>
        <taxon>Sphingomonadaceae</taxon>
        <taxon>Rhizorhabdus</taxon>
    </lineage>
</organism>
<keyword evidence="7" id="KW-0406">Ion transport</keyword>
<keyword evidence="6" id="KW-0408">Iron</keyword>
<evidence type="ECO:0000256" key="9">
    <source>
        <dbReference type="ARBA" id="ARBA00023136"/>
    </source>
</evidence>
<evidence type="ECO:0000256" key="2">
    <source>
        <dbReference type="ARBA" id="ARBA00022448"/>
    </source>
</evidence>
<evidence type="ECO:0000256" key="6">
    <source>
        <dbReference type="ARBA" id="ARBA00023004"/>
    </source>
</evidence>
<evidence type="ECO:0000256" key="10">
    <source>
        <dbReference type="ARBA" id="ARBA00023237"/>
    </source>
</evidence>
<keyword evidence="3 11" id="KW-1134">Transmembrane beta strand</keyword>
<reference evidence="16" key="1">
    <citation type="submission" date="2017-02" db="EMBL/GenBank/DDBJ databases">
        <authorList>
            <person name="Varghese N."/>
            <person name="Submissions S."/>
        </authorList>
    </citation>
    <scope>NUCLEOTIDE SEQUENCE [LARGE SCALE GENOMIC DNA]</scope>
    <source>
        <strain evidence="16">UM2</strain>
    </source>
</reference>
<keyword evidence="8 12" id="KW-0798">TonB box</keyword>
<keyword evidence="10 11" id="KW-0998">Cell outer membrane</keyword>
<dbReference type="InterPro" id="IPR039426">
    <property type="entry name" value="TonB-dep_rcpt-like"/>
</dbReference>
<evidence type="ECO:0000256" key="5">
    <source>
        <dbReference type="ARBA" id="ARBA00022692"/>
    </source>
</evidence>
<feature type="domain" description="TonB-dependent receptor plug" evidence="14">
    <location>
        <begin position="85"/>
        <end position="190"/>
    </location>
</feature>
<dbReference type="STRING" id="439228.SAMN06295920_1234"/>
<keyword evidence="5 11" id="KW-0812">Transmembrane</keyword>
<comment type="similarity">
    <text evidence="11 12">Belongs to the TonB-dependent receptor family.</text>
</comment>
<evidence type="ECO:0000256" key="1">
    <source>
        <dbReference type="ARBA" id="ARBA00004571"/>
    </source>
</evidence>
<dbReference type="Proteomes" id="UP000189818">
    <property type="component" value="Unassembled WGS sequence"/>
</dbReference>
<keyword evidence="4" id="KW-0410">Iron transport</keyword>
<evidence type="ECO:0000256" key="4">
    <source>
        <dbReference type="ARBA" id="ARBA00022496"/>
    </source>
</evidence>
<evidence type="ECO:0000256" key="12">
    <source>
        <dbReference type="RuleBase" id="RU003357"/>
    </source>
</evidence>
<accession>A0A1T5GXA1</accession>
<dbReference type="PANTHER" id="PTHR32552">
    <property type="entry name" value="FERRICHROME IRON RECEPTOR-RELATED"/>
    <property type="match status" value="1"/>
</dbReference>
<dbReference type="PANTHER" id="PTHR32552:SF81">
    <property type="entry name" value="TONB-DEPENDENT OUTER MEMBRANE RECEPTOR"/>
    <property type="match status" value="1"/>
</dbReference>
<dbReference type="PROSITE" id="PS52016">
    <property type="entry name" value="TONB_DEPENDENT_REC_3"/>
    <property type="match status" value="1"/>
</dbReference>
<keyword evidence="2 11" id="KW-0813">Transport</keyword>
<evidence type="ECO:0000313" key="15">
    <source>
        <dbReference type="EMBL" id="SKC13033.1"/>
    </source>
</evidence>
<keyword evidence="9 11" id="KW-0472">Membrane</keyword>
<dbReference type="CDD" id="cd01347">
    <property type="entry name" value="ligand_gated_channel"/>
    <property type="match status" value="1"/>
</dbReference>
<dbReference type="InterPro" id="IPR012910">
    <property type="entry name" value="Plug_dom"/>
</dbReference>
<dbReference type="EMBL" id="FUYM01000023">
    <property type="protein sequence ID" value="SKC13033.1"/>
    <property type="molecule type" value="Genomic_DNA"/>
</dbReference>
<dbReference type="Pfam" id="PF00593">
    <property type="entry name" value="TonB_dep_Rec_b-barrel"/>
    <property type="match status" value="1"/>
</dbReference>
<feature type="domain" description="TonB-dependent receptor-like beta-barrel" evidence="13">
    <location>
        <begin position="287"/>
        <end position="707"/>
    </location>
</feature>
<proteinExistence type="inferred from homology"/>
<protein>
    <submittedName>
        <fullName evidence="15">Iron complex outermembrane recepter protein</fullName>
    </submittedName>
</protein>
<evidence type="ECO:0000256" key="7">
    <source>
        <dbReference type="ARBA" id="ARBA00023065"/>
    </source>
</evidence>
<dbReference type="Pfam" id="PF07715">
    <property type="entry name" value="Plug"/>
    <property type="match status" value="1"/>
</dbReference>
<dbReference type="GO" id="GO:0006826">
    <property type="term" value="P:iron ion transport"/>
    <property type="evidence" value="ECO:0007669"/>
    <property type="project" value="UniProtKB-KW"/>
</dbReference>
<keyword evidence="16" id="KW-1185">Reference proteome</keyword>
<dbReference type="GO" id="GO:0009279">
    <property type="term" value="C:cell outer membrane"/>
    <property type="evidence" value="ECO:0007669"/>
    <property type="project" value="UniProtKB-SubCell"/>
</dbReference>
<evidence type="ECO:0000256" key="8">
    <source>
        <dbReference type="ARBA" id="ARBA00023077"/>
    </source>
</evidence>
<evidence type="ECO:0000313" key="16">
    <source>
        <dbReference type="Proteomes" id="UP000189818"/>
    </source>
</evidence>
<dbReference type="InterPro" id="IPR036942">
    <property type="entry name" value="Beta-barrel_TonB_sf"/>
</dbReference>
<dbReference type="SUPFAM" id="SSF56935">
    <property type="entry name" value="Porins"/>
    <property type="match status" value="1"/>
</dbReference>
<evidence type="ECO:0000259" key="14">
    <source>
        <dbReference type="Pfam" id="PF07715"/>
    </source>
</evidence>
<evidence type="ECO:0000256" key="11">
    <source>
        <dbReference type="PROSITE-ProRule" id="PRU01360"/>
    </source>
</evidence>
<dbReference type="Gene3D" id="2.40.170.20">
    <property type="entry name" value="TonB-dependent receptor, beta-barrel domain"/>
    <property type="match status" value="1"/>
</dbReference>
<dbReference type="RefSeq" id="WP_176152703.1">
    <property type="nucleotide sequence ID" value="NZ_FUYM01000023.1"/>
</dbReference>
<evidence type="ECO:0000259" key="13">
    <source>
        <dbReference type="Pfam" id="PF00593"/>
    </source>
</evidence>
<evidence type="ECO:0000256" key="3">
    <source>
        <dbReference type="ARBA" id="ARBA00022452"/>
    </source>
</evidence>
<gene>
    <name evidence="15" type="ORF">SAMN06295920_1234</name>
</gene>
<sequence length="741" mass="80069">MIKSLDHPTNRRAKAGKLLRNEGCEFGKHEVRFNHSIAVWACLGAALIPASAYAQDGATSSEELSAPAAAQEIVVTAQRRSEKAVNVPISMVVQSSKQLENAGVSSVSELGQVVPGLRIDGSGPYTQPSIRGVSSVVVGPGFAANIATYVDGFYRPDPLGNDISISDAESVQILKGPQGTLFGRNSTGGAMVITTRAPSFTPAVEMKASYGNYDEAHGYLFVTGPISEQLAASVSGHLDRSDGFIHNIVSGKRVGDSSGGGVRAKLLYKPSSDASVTLEVSHSELSDPNGFLWNPYQGKTNGPIFFPGVAVTSARGEVSNNDPAQFKNDITSGFLTGKFKIGGVNLNSHTGYQHVKVGALSFDLDATPAPFGSLSFPEKNKIFTQEFDLGGKSSRFEWIGGLFYMHQNQGQNFSLIFTGAPAIPISRTRQKIDAYAAFLDGTLQLTDTIFLTAGGRYGIDKVTGTTAFAPAFNAGSVRHTFRSLDGRAIIRYQFDANSNAYISVSKGSKGGLFNTSTGDPNPVRPEKIWAYEIGYKLSRPGFRFEAAAFDYEYKDQQIVEYVGNLANVVNVAKTRVYGAEAHASYDLTRNFQINAGMSYTRGRYRSFTNAERYIFSPVSGITTDLNADASGNVTTRTPEFSGSVGLNYRQPFLDGQVDLSGTYAYQTKIYFDPFGDTEQSGYGLLNLRAAWTDPSDRWTAALYGKNVTDKKYRQQVTSESTGIFQVFGRPATYGVEVTLRY</sequence>
<dbReference type="InterPro" id="IPR000531">
    <property type="entry name" value="Beta-barrel_TonB"/>
</dbReference>